<dbReference type="Pfam" id="PF09339">
    <property type="entry name" value="HTH_IclR"/>
    <property type="match status" value="1"/>
</dbReference>
<reference evidence="2" key="1">
    <citation type="submission" date="2023-07" db="EMBL/GenBank/DDBJ databases">
        <authorList>
            <person name="Pelsma A.J. K."/>
        </authorList>
    </citation>
    <scope>NUCLEOTIDE SEQUENCE</scope>
</reference>
<evidence type="ECO:0000259" key="1">
    <source>
        <dbReference type="Pfam" id="PF09339"/>
    </source>
</evidence>
<dbReference type="AlphaFoldDB" id="A0AA48LZF4"/>
<organism evidence="2">
    <name type="scientific">freshwater sediment metagenome</name>
    <dbReference type="NCBI Taxonomy" id="556182"/>
    <lineage>
        <taxon>unclassified sequences</taxon>
        <taxon>metagenomes</taxon>
        <taxon>ecological metagenomes</taxon>
    </lineage>
</organism>
<dbReference type="SUPFAM" id="SSF46785">
    <property type="entry name" value="Winged helix' DNA-binding domain"/>
    <property type="match status" value="1"/>
</dbReference>
<dbReference type="InterPro" id="IPR011991">
    <property type="entry name" value="ArsR-like_HTH"/>
</dbReference>
<dbReference type="EMBL" id="OY288114">
    <property type="protein sequence ID" value="CAJ0862666.1"/>
    <property type="molecule type" value="Genomic_DNA"/>
</dbReference>
<dbReference type="InterPro" id="IPR036388">
    <property type="entry name" value="WH-like_DNA-bd_sf"/>
</dbReference>
<protein>
    <recommendedName>
        <fullName evidence="1">HTH iclR-type domain-containing protein</fullName>
    </recommendedName>
</protein>
<dbReference type="GO" id="GO:0003677">
    <property type="term" value="F:DNA binding"/>
    <property type="evidence" value="ECO:0007669"/>
    <property type="project" value="InterPro"/>
</dbReference>
<dbReference type="Gene3D" id="1.10.10.10">
    <property type="entry name" value="Winged helix-like DNA-binding domain superfamily/Winged helix DNA-binding domain"/>
    <property type="match status" value="1"/>
</dbReference>
<accession>A0AA48LZF4</accession>
<dbReference type="InterPro" id="IPR005471">
    <property type="entry name" value="Tscrpt_reg_IclR_N"/>
</dbReference>
<sequence>MSASPWSNAPDPREVKFARVLDENLALFRYHFSELMIAHLIDCWRIFGDFEEMLVMEFVGQISLRIHLNPEPIDACHGSVTASRIAKETGIPRQTVRRKLQSLERRGWVTQTEDASWRLAKKEGQAAASAELASLDKRGLDRLVRLIDTLDSHVSRMRPSSK</sequence>
<evidence type="ECO:0000313" key="2">
    <source>
        <dbReference type="EMBL" id="CAJ0862666.1"/>
    </source>
</evidence>
<feature type="domain" description="HTH iclR-type" evidence="1">
    <location>
        <begin position="76"/>
        <end position="112"/>
    </location>
</feature>
<name>A0AA48LZF4_9ZZZZ</name>
<dbReference type="CDD" id="cd00090">
    <property type="entry name" value="HTH_ARSR"/>
    <property type="match status" value="1"/>
</dbReference>
<dbReference type="InterPro" id="IPR036390">
    <property type="entry name" value="WH_DNA-bd_sf"/>
</dbReference>
<proteinExistence type="predicted"/>
<dbReference type="GO" id="GO:0006355">
    <property type="term" value="P:regulation of DNA-templated transcription"/>
    <property type="evidence" value="ECO:0007669"/>
    <property type="project" value="InterPro"/>
</dbReference>
<gene>
    <name evidence="2" type="ORF">AMST5_01510</name>
</gene>